<feature type="transmembrane region" description="Helical" evidence="2">
    <location>
        <begin position="27"/>
        <end position="46"/>
    </location>
</feature>
<evidence type="ECO:0000256" key="2">
    <source>
        <dbReference type="SAM" id="Phobius"/>
    </source>
</evidence>
<dbReference type="InterPro" id="IPR018750">
    <property type="entry name" value="DUF2306_membrane"/>
</dbReference>
<dbReference type="Proteomes" id="UP001280581">
    <property type="component" value="Unassembled WGS sequence"/>
</dbReference>
<feature type="transmembrane region" description="Helical" evidence="2">
    <location>
        <begin position="184"/>
        <end position="208"/>
    </location>
</feature>
<reference evidence="3 4" key="1">
    <citation type="submission" date="2021-02" db="EMBL/GenBank/DDBJ databases">
        <title>Genome assembly of Pseudopithomyces chartarum.</title>
        <authorList>
            <person name="Jauregui R."/>
            <person name="Singh J."/>
            <person name="Voisey C."/>
        </authorList>
    </citation>
    <scope>NUCLEOTIDE SEQUENCE [LARGE SCALE GENOMIC DNA]</scope>
    <source>
        <strain evidence="3 4">AGR01</strain>
    </source>
</reference>
<organism evidence="3 4">
    <name type="scientific">Pseudopithomyces chartarum</name>
    <dbReference type="NCBI Taxonomy" id="1892770"/>
    <lineage>
        <taxon>Eukaryota</taxon>
        <taxon>Fungi</taxon>
        <taxon>Dikarya</taxon>
        <taxon>Ascomycota</taxon>
        <taxon>Pezizomycotina</taxon>
        <taxon>Dothideomycetes</taxon>
        <taxon>Pleosporomycetidae</taxon>
        <taxon>Pleosporales</taxon>
        <taxon>Massarineae</taxon>
        <taxon>Didymosphaeriaceae</taxon>
        <taxon>Pseudopithomyces</taxon>
    </lineage>
</organism>
<feature type="transmembrane region" description="Helical" evidence="2">
    <location>
        <begin position="86"/>
        <end position="104"/>
    </location>
</feature>
<dbReference type="AlphaFoldDB" id="A0AAN6LXD4"/>
<accession>A0AAN6LXD4</accession>
<feature type="transmembrane region" description="Helical" evidence="2">
    <location>
        <begin position="152"/>
        <end position="172"/>
    </location>
</feature>
<sequence length="365" mass="40216">MSQPTDSQHGFKASARKIYTPIGFSKGYNFVLWFIFAGGLFGFTLARFPYLNFNGVFCPASGPSGGGNNALPGECYWYTNFPWYKIGILLHLGGILPAAILAVLQFTPIIRYKAIVVHRVCGWLAMLLWIVSTVGAFMIARRAFNGTIDTQAWVGFVGFGSTICFVLAIWNVKKLQIEQHRAWMLRGWFYAGAIVTNRIILILSAQIISSVGSYYIVWPCAKVAYTMRSEQDTLEMYPVCESYFNGSSLQQQAVVHADFGSGKATEIAAAMNLCFGMALWVATAMHAIGVEVYLHLTPREAQRLRNVSYQRQLEAGMKQPGSAGLTSDRLGDSDMWTPDIRKESSGSMLAGDVVNSVSRLEGTAS</sequence>
<keyword evidence="2" id="KW-0812">Transmembrane</keyword>
<keyword evidence="2" id="KW-1133">Transmembrane helix</keyword>
<feature type="transmembrane region" description="Helical" evidence="2">
    <location>
        <begin position="116"/>
        <end position="140"/>
    </location>
</feature>
<evidence type="ECO:0000313" key="3">
    <source>
        <dbReference type="EMBL" id="KAK3208966.1"/>
    </source>
</evidence>
<proteinExistence type="predicted"/>
<feature type="transmembrane region" description="Helical" evidence="2">
    <location>
        <begin position="267"/>
        <end position="294"/>
    </location>
</feature>
<feature type="region of interest" description="Disordered" evidence="1">
    <location>
        <begin position="316"/>
        <end position="347"/>
    </location>
</feature>
<gene>
    <name evidence="3" type="ORF">GRF29_69g246355</name>
</gene>
<evidence type="ECO:0000256" key="1">
    <source>
        <dbReference type="SAM" id="MobiDB-lite"/>
    </source>
</evidence>
<name>A0AAN6LXD4_9PLEO</name>
<protein>
    <submittedName>
        <fullName evidence="3">Uncharacterized protein</fullName>
    </submittedName>
</protein>
<comment type="caution">
    <text evidence="3">The sequence shown here is derived from an EMBL/GenBank/DDBJ whole genome shotgun (WGS) entry which is preliminary data.</text>
</comment>
<evidence type="ECO:0000313" key="4">
    <source>
        <dbReference type="Proteomes" id="UP001280581"/>
    </source>
</evidence>
<dbReference type="EMBL" id="WVTA01000006">
    <property type="protein sequence ID" value="KAK3208966.1"/>
    <property type="molecule type" value="Genomic_DNA"/>
</dbReference>
<keyword evidence="4" id="KW-1185">Reference proteome</keyword>
<keyword evidence="2" id="KW-0472">Membrane</keyword>
<dbReference type="Pfam" id="PF10067">
    <property type="entry name" value="DUF2306"/>
    <property type="match status" value="1"/>
</dbReference>